<proteinExistence type="predicted"/>
<reference evidence="1 2" key="1">
    <citation type="submission" date="2013-09" db="EMBL/GenBank/DDBJ databases">
        <title>High correlation between genotypes and phenotypes of environmental bacteria Comamonas testosteroni strains.</title>
        <authorList>
            <person name="Liu L."/>
            <person name="Zhu W."/>
            <person name="Xia X."/>
            <person name="Xu B."/>
            <person name="Luo M."/>
            <person name="Wang G."/>
        </authorList>
    </citation>
    <scope>NUCLEOTIDE SEQUENCE [LARGE SCALE GENOMIC DNA]</scope>
    <source>
        <strain evidence="1 2">DF2</strain>
    </source>
</reference>
<dbReference type="RefSeq" id="WP_034360532.1">
    <property type="nucleotide sequence ID" value="NZ_AWTM01000032.1"/>
</dbReference>
<accession>A0A096BKE9</accession>
<dbReference type="Proteomes" id="UP000029549">
    <property type="component" value="Unassembled WGS sequence"/>
</dbReference>
<organism evidence="1 2">
    <name type="scientific">Comamonas thiooxydans</name>
    <dbReference type="NCBI Taxonomy" id="363952"/>
    <lineage>
        <taxon>Bacteria</taxon>
        <taxon>Pseudomonadati</taxon>
        <taxon>Pseudomonadota</taxon>
        <taxon>Betaproteobacteria</taxon>
        <taxon>Burkholderiales</taxon>
        <taxon>Comamonadaceae</taxon>
        <taxon>Comamonas</taxon>
    </lineage>
</organism>
<name>A0A096BKE9_9BURK</name>
<sequence>MKTSFRWMNALRAVSLVAAALALYLPAMNLPQGTAVAGQAESAVKLPAGIVLASAQTSWNAVFASGY</sequence>
<dbReference type="EMBL" id="AWTP01000024">
    <property type="protein sequence ID" value="KGH20000.1"/>
    <property type="molecule type" value="Genomic_DNA"/>
</dbReference>
<protein>
    <submittedName>
        <fullName evidence="1">Uncharacterized protein</fullName>
    </submittedName>
</protein>
<evidence type="ECO:0000313" key="1">
    <source>
        <dbReference type="EMBL" id="KGH20000.1"/>
    </source>
</evidence>
<evidence type="ECO:0000313" key="2">
    <source>
        <dbReference type="Proteomes" id="UP000029549"/>
    </source>
</evidence>
<dbReference type="AlphaFoldDB" id="A0A096BKE9"/>
<keyword evidence="2" id="KW-1185">Reference proteome</keyword>
<comment type="caution">
    <text evidence="1">The sequence shown here is derived from an EMBL/GenBank/DDBJ whole genome shotgun (WGS) entry which is preliminary data.</text>
</comment>
<gene>
    <name evidence="1" type="ORF">P608_03720</name>
</gene>